<reference evidence="4 5" key="1">
    <citation type="submission" date="2016-12" db="EMBL/GenBank/DDBJ databases">
        <authorList>
            <person name="Song W.-J."/>
            <person name="Kurnit D.M."/>
        </authorList>
    </citation>
    <scope>NUCLEOTIDE SEQUENCE [LARGE SCALE GENOMIC DNA]</scope>
    <source>
        <strain evidence="4 5">HSG9</strain>
    </source>
</reference>
<dbReference type="OrthoDB" id="9764892at2"/>
<dbReference type="Gene3D" id="3.90.770.10">
    <property type="entry name" value="3-hydroxy-3-methylglutaryl-coenzyme A Reductase, Chain A, domain 2"/>
    <property type="match status" value="2"/>
</dbReference>
<evidence type="ECO:0000313" key="5">
    <source>
        <dbReference type="Proteomes" id="UP000191680"/>
    </source>
</evidence>
<accession>A0A1V6LQQ3</accession>
<sequence>MQRPVNGFSKLSKQQKIEWIAKECTQDPEKTKKLLEKYWNADTDLQKTHDEFIENTLSNFYLPYAVAPNFLINEQLLAIPMTIEESSVVAAASKAAKFWLTKGGFKTEVLGTEKIGQVHFMYHGQKNKLVNLIDALQPKFMADTAAITKNMNKRGGGISAINLRDKTDQLEGYYQLHCTFETLDAMGANFINSCLEQFATTLENAVAIHPEFANDKPEVVMSILSNYVPNCVVRASVSCPITNTKSENSVSRTFAEKMYQAVTIAKTEPFRAVTHNKGIMNGIDAVVLATGNDFRAIEAGVHAYAAKDGKYSSLTHCTIENNEFKFWIDVPLALGTVGGLTSLHPLVKLSLEILQQPSAKELMQIIAVAGLAQNFAALRSLVTTGIQKGHMKMHLLNILNTLGANDREKEQLVALFKEQTVSNAAVTEALENLRR</sequence>
<dbReference type="InterPro" id="IPR009023">
    <property type="entry name" value="HMG_CoA_Rdtase_NAD(P)-bd_sf"/>
</dbReference>
<protein>
    <recommendedName>
        <fullName evidence="3">3-hydroxy-3-methylglutaryl coenzyme A reductase</fullName>
        <shortName evidence="3">HMG-CoA reductase</shortName>
        <ecNumber evidence="3">1.1.1.88</ecNumber>
    </recommendedName>
</protein>
<dbReference type="CDD" id="cd00644">
    <property type="entry name" value="HMG-CoA_reductase_classII"/>
    <property type="match status" value="1"/>
</dbReference>
<evidence type="ECO:0000256" key="2">
    <source>
        <dbReference type="ARBA" id="ARBA00023002"/>
    </source>
</evidence>
<dbReference type="EMBL" id="MTBC01000006">
    <property type="protein sequence ID" value="OQD42502.1"/>
    <property type="molecule type" value="Genomic_DNA"/>
</dbReference>
<dbReference type="PANTHER" id="PTHR10572">
    <property type="entry name" value="3-HYDROXY-3-METHYLGLUTARYL-COENZYME A REDUCTASE"/>
    <property type="match status" value="1"/>
</dbReference>
<dbReference type="AlphaFoldDB" id="A0A1V6LQQ3"/>
<dbReference type="SUPFAM" id="SSF55035">
    <property type="entry name" value="NAD-binding domain of HMG-CoA reductase"/>
    <property type="match status" value="1"/>
</dbReference>
<dbReference type="InterPro" id="IPR002202">
    <property type="entry name" value="HMG_CoA_Rdtase"/>
</dbReference>
<name>A0A1V6LQQ3_9FLAO</name>
<dbReference type="RefSeq" id="WP_080319189.1">
    <property type="nucleotide sequence ID" value="NZ_MTBC01000006.1"/>
</dbReference>
<dbReference type="PANTHER" id="PTHR10572:SF24">
    <property type="entry name" value="3-HYDROXY-3-METHYLGLUTARYL-COENZYME A REDUCTASE"/>
    <property type="match status" value="1"/>
</dbReference>
<comment type="catalytic activity">
    <reaction evidence="3">
        <text>(R)-mevalonate + 2 NAD(+) + CoA = (3S)-3-hydroxy-3-methylglutaryl-CoA + 2 NADH + 2 H(+)</text>
        <dbReference type="Rhea" id="RHEA:14833"/>
        <dbReference type="ChEBI" id="CHEBI:15378"/>
        <dbReference type="ChEBI" id="CHEBI:36464"/>
        <dbReference type="ChEBI" id="CHEBI:43074"/>
        <dbReference type="ChEBI" id="CHEBI:57287"/>
        <dbReference type="ChEBI" id="CHEBI:57540"/>
        <dbReference type="ChEBI" id="CHEBI:57945"/>
        <dbReference type="EC" id="1.1.1.88"/>
    </reaction>
</comment>
<gene>
    <name evidence="4" type="ORF">BUL40_10290</name>
</gene>
<dbReference type="Pfam" id="PF00368">
    <property type="entry name" value="HMG-CoA_red"/>
    <property type="match status" value="1"/>
</dbReference>
<evidence type="ECO:0000256" key="1">
    <source>
        <dbReference type="ARBA" id="ARBA00007661"/>
    </source>
</evidence>
<dbReference type="InterPro" id="IPR004553">
    <property type="entry name" value="HMG_CoA_Rdtase_bac-typ"/>
</dbReference>
<comment type="pathway">
    <text evidence="3">Metabolic intermediate metabolism; (R)-mevalonate degradation; (S)-3-hydroxy-3-methylglutaryl-CoA from (R)-mevalonate: step 1/1.</text>
</comment>
<keyword evidence="3" id="KW-0520">NAD</keyword>
<dbReference type="GO" id="GO:0004420">
    <property type="term" value="F:hydroxymethylglutaryl-CoA reductase (NADPH) activity"/>
    <property type="evidence" value="ECO:0007669"/>
    <property type="project" value="InterPro"/>
</dbReference>
<organism evidence="4 5">
    <name type="scientific">Croceivirga radicis</name>
    <dbReference type="NCBI Taxonomy" id="1929488"/>
    <lineage>
        <taxon>Bacteria</taxon>
        <taxon>Pseudomonadati</taxon>
        <taxon>Bacteroidota</taxon>
        <taxon>Flavobacteriia</taxon>
        <taxon>Flavobacteriales</taxon>
        <taxon>Flavobacteriaceae</taxon>
        <taxon>Croceivirga</taxon>
    </lineage>
</organism>
<evidence type="ECO:0000256" key="3">
    <source>
        <dbReference type="RuleBase" id="RU361219"/>
    </source>
</evidence>
<comment type="similarity">
    <text evidence="1 3">Belongs to the HMG-CoA reductase family.</text>
</comment>
<dbReference type="InterPro" id="IPR023074">
    <property type="entry name" value="HMG_CoA_Rdtase_cat_sf"/>
</dbReference>
<dbReference type="InterPro" id="IPR009029">
    <property type="entry name" value="HMG_CoA_Rdtase_sub-bd_dom_sf"/>
</dbReference>
<evidence type="ECO:0000313" key="4">
    <source>
        <dbReference type="EMBL" id="OQD42502.1"/>
    </source>
</evidence>
<dbReference type="GO" id="GO:0140643">
    <property type="term" value="F:hydroxymethylglutaryl-CoA reductase (NADH) activity"/>
    <property type="evidence" value="ECO:0007669"/>
    <property type="project" value="UniProtKB-EC"/>
</dbReference>
<dbReference type="PROSITE" id="PS50065">
    <property type="entry name" value="HMG_COA_REDUCTASE_4"/>
    <property type="match status" value="1"/>
</dbReference>
<proteinExistence type="inferred from homology"/>
<dbReference type="GO" id="GO:0015936">
    <property type="term" value="P:coenzyme A metabolic process"/>
    <property type="evidence" value="ECO:0007669"/>
    <property type="project" value="InterPro"/>
</dbReference>
<dbReference type="Proteomes" id="UP000191680">
    <property type="component" value="Unassembled WGS sequence"/>
</dbReference>
<dbReference type="UniPathway" id="UPA00257">
    <property type="reaction ID" value="UER00367"/>
</dbReference>
<dbReference type="SUPFAM" id="SSF56542">
    <property type="entry name" value="Substrate-binding domain of HMG-CoA reductase"/>
    <property type="match status" value="1"/>
</dbReference>
<keyword evidence="2 3" id="KW-0560">Oxidoreductase</keyword>
<dbReference type="EC" id="1.1.1.88" evidence="3"/>
<comment type="caution">
    <text evidence="4">The sequence shown here is derived from an EMBL/GenBank/DDBJ whole genome shotgun (WGS) entry which is preliminary data.</text>
</comment>
<keyword evidence="5" id="KW-1185">Reference proteome</keyword>
<dbReference type="NCBIfam" id="TIGR00532">
    <property type="entry name" value="HMG_CoA_R_NAD"/>
    <property type="match status" value="1"/>
</dbReference>
<dbReference type="Gene3D" id="1.10.8.660">
    <property type="match status" value="1"/>
</dbReference>